<dbReference type="EMBL" id="CM037162">
    <property type="protein sequence ID" value="KAH7862523.1"/>
    <property type="molecule type" value="Genomic_DNA"/>
</dbReference>
<accession>A0ACB7Z9A3</accession>
<evidence type="ECO:0000313" key="1">
    <source>
        <dbReference type="EMBL" id="KAH7862523.1"/>
    </source>
</evidence>
<evidence type="ECO:0000313" key="2">
    <source>
        <dbReference type="Proteomes" id="UP000828048"/>
    </source>
</evidence>
<sequence length="239" mass="27475">MASLLPSLLNGLNSLIKEEVGLLRGVDKEMKKMSSTLSLIEAVLEDAERNHLQDKAIQDWLRKLKLAAYELEDIVDECSTKVLRWESEGQSSRSLEKAGTSLLYPFENLKFRHKIGKRMKEMPEKLGSIANEHQKFHFSETVVENRDEFIESRETSSLLTQPILYGRNEDKDITIKVLLEDALEKEEVFVYPIISMGGLGKTTLAQAAFNDERMKIHFSPRIWIYVSEDFNLKRVIILS</sequence>
<gene>
    <name evidence="1" type="ORF">Vadar_006039</name>
</gene>
<reference evidence="1 2" key="1">
    <citation type="journal article" date="2021" name="Hortic Res">
        <title>High-quality reference genome and annotation aids understanding of berry development for evergreen blueberry (Vaccinium darrowii).</title>
        <authorList>
            <person name="Yu J."/>
            <person name="Hulse-Kemp A.M."/>
            <person name="Babiker E."/>
            <person name="Staton M."/>
        </authorList>
    </citation>
    <scope>NUCLEOTIDE SEQUENCE [LARGE SCALE GENOMIC DNA]</scope>
    <source>
        <strain evidence="2">cv. NJ 8807/NJ 8810</strain>
        <tissue evidence="1">Young leaf</tissue>
    </source>
</reference>
<comment type="caution">
    <text evidence="1">The sequence shown here is derived from an EMBL/GenBank/DDBJ whole genome shotgun (WGS) entry which is preliminary data.</text>
</comment>
<keyword evidence="2" id="KW-1185">Reference proteome</keyword>
<protein>
    <submittedName>
        <fullName evidence="1">Uncharacterized protein</fullName>
    </submittedName>
</protein>
<organism evidence="1 2">
    <name type="scientific">Vaccinium darrowii</name>
    <dbReference type="NCBI Taxonomy" id="229202"/>
    <lineage>
        <taxon>Eukaryota</taxon>
        <taxon>Viridiplantae</taxon>
        <taxon>Streptophyta</taxon>
        <taxon>Embryophyta</taxon>
        <taxon>Tracheophyta</taxon>
        <taxon>Spermatophyta</taxon>
        <taxon>Magnoliopsida</taxon>
        <taxon>eudicotyledons</taxon>
        <taxon>Gunneridae</taxon>
        <taxon>Pentapetalae</taxon>
        <taxon>asterids</taxon>
        <taxon>Ericales</taxon>
        <taxon>Ericaceae</taxon>
        <taxon>Vaccinioideae</taxon>
        <taxon>Vaccinieae</taxon>
        <taxon>Vaccinium</taxon>
    </lineage>
</organism>
<proteinExistence type="predicted"/>
<name>A0ACB7Z9A3_9ERIC</name>
<dbReference type="Proteomes" id="UP000828048">
    <property type="component" value="Chromosome 12"/>
</dbReference>